<accession>A0ABW2A027</accession>
<dbReference type="InterPro" id="IPR036890">
    <property type="entry name" value="HATPase_C_sf"/>
</dbReference>
<dbReference type="Pfam" id="PF00072">
    <property type="entry name" value="Response_reg"/>
    <property type="match status" value="1"/>
</dbReference>
<dbReference type="Gene3D" id="3.30.565.10">
    <property type="entry name" value="Histidine kinase-like ATPase, C-terminal domain"/>
    <property type="match status" value="1"/>
</dbReference>
<evidence type="ECO:0000256" key="2">
    <source>
        <dbReference type="ARBA" id="ARBA00012438"/>
    </source>
</evidence>
<keyword evidence="9" id="KW-0547">Nucleotide-binding</keyword>
<name>A0ABW2A027_9GAMM</name>
<sequence>MKDPLRILHLEDSTDDADLIQAALAAQGLPARVQLAVSRDDFLNALNSEGFDLILSDSSVPGFSGQAALALTRQQCPGVPFIFVSGYDDSDDKQARDSGAEAAFVSKAALERLAPTIERALKASQRPAQQAASGAGERPVERLIGVIQELSLARDLETVMTIVRQAARELTGADGATFVLRDRHLCYYADEDAIAPLWKGSRFPMSACISGWVMRNRTPAVIEDIYKDPRIPVDAYRPTFVKSLAMVPIRTAAPIGAIGNYWARPYQATPEQLRLLQALANSTSIAMENVQLYSELEQRVRQRTEQLEAANRELEAFSYSVSHDLRAPLRHIDGFSQLLLVQSGALLDDNGLDCLERIRRASERMGHLIDDLLRLSRIARTEVRKEAVDLAELAREVASDLQNAMPGRQVDIRIEEDLPATGDLRLLRIVLENLLSNAWKYSAKNPHPRIIFGCTQQPRDLHVFYVQDNGAGFDMTHAERLFAPFQRLHPESEFPGIGIGLATVQRIIHKHGGRIWAEASPGQGATFFFTLGQT</sequence>
<proteinExistence type="predicted"/>
<evidence type="ECO:0000259" key="7">
    <source>
        <dbReference type="PROSITE" id="PS50109"/>
    </source>
</evidence>
<comment type="catalytic activity">
    <reaction evidence="1">
        <text>ATP + protein L-histidine = ADP + protein N-phospho-L-histidine.</text>
        <dbReference type="EC" id="2.7.13.3"/>
    </reaction>
</comment>
<dbReference type="SMART" id="SM00448">
    <property type="entry name" value="REC"/>
    <property type="match status" value="1"/>
</dbReference>
<dbReference type="CDD" id="cd00156">
    <property type="entry name" value="REC"/>
    <property type="match status" value="1"/>
</dbReference>
<dbReference type="SMART" id="SM00065">
    <property type="entry name" value="GAF"/>
    <property type="match status" value="1"/>
</dbReference>
<evidence type="ECO:0000259" key="8">
    <source>
        <dbReference type="PROSITE" id="PS50110"/>
    </source>
</evidence>
<dbReference type="Proteomes" id="UP001596422">
    <property type="component" value="Unassembled WGS sequence"/>
</dbReference>
<keyword evidence="3 6" id="KW-0597">Phosphoprotein</keyword>
<evidence type="ECO:0000256" key="1">
    <source>
        <dbReference type="ARBA" id="ARBA00000085"/>
    </source>
</evidence>
<dbReference type="PROSITE" id="PS50110">
    <property type="entry name" value="RESPONSE_REGULATORY"/>
    <property type="match status" value="1"/>
</dbReference>
<feature type="domain" description="Histidine kinase" evidence="7">
    <location>
        <begin position="320"/>
        <end position="534"/>
    </location>
</feature>
<evidence type="ECO:0000256" key="5">
    <source>
        <dbReference type="ARBA" id="ARBA00022777"/>
    </source>
</evidence>
<dbReference type="InterPro" id="IPR003661">
    <property type="entry name" value="HisK_dim/P_dom"/>
</dbReference>
<protein>
    <recommendedName>
        <fullName evidence="2">histidine kinase</fullName>
        <ecNumber evidence="2">2.7.13.3</ecNumber>
    </recommendedName>
</protein>
<evidence type="ECO:0000313" key="10">
    <source>
        <dbReference type="Proteomes" id="UP001596422"/>
    </source>
</evidence>
<dbReference type="RefSeq" id="WP_379909321.1">
    <property type="nucleotide sequence ID" value="NZ_JBHSWE010000001.1"/>
</dbReference>
<comment type="caution">
    <text evidence="9">The sequence shown here is derived from an EMBL/GenBank/DDBJ whole genome shotgun (WGS) entry which is preliminary data.</text>
</comment>
<feature type="modified residue" description="4-aspartylphosphate" evidence="6">
    <location>
        <position position="57"/>
    </location>
</feature>
<keyword evidence="9" id="KW-0067">ATP-binding</keyword>
<dbReference type="PANTHER" id="PTHR42878">
    <property type="entry name" value="TWO-COMPONENT HISTIDINE KINASE"/>
    <property type="match status" value="1"/>
</dbReference>
<evidence type="ECO:0000313" key="9">
    <source>
        <dbReference type="EMBL" id="MFC6670815.1"/>
    </source>
</evidence>
<dbReference type="InterPro" id="IPR001789">
    <property type="entry name" value="Sig_transdc_resp-reg_receiver"/>
</dbReference>
<dbReference type="EC" id="2.7.13.3" evidence="2"/>
<dbReference type="PROSITE" id="PS50109">
    <property type="entry name" value="HIS_KIN"/>
    <property type="match status" value="1"/>
</dbReference>
<dbReference type="SUPFAM" id="SSF55781">
    <property type="entry name" value="GAF domain-like"/>
    <property type="match status" value="1"/>
</dbReference>
<dbReference type="SMART" id="SM00388">
    <property type="entry name" value="HisKA"/>
    <property type="match status" value="1"/>
</dbReference>
<feature type="domain" description="Response regulatory" evidence="8">
    <location>
        <begin position="6"/>
        <end position="121"/>
    </location>
</feature>
<dbReference type="EMBL" id="JBHSWE010000001">
    <property type="protein sequence ID" value="MFC6670815.1"/>
    <property type="molecule type" value="Genomic_DNA"/>
</dbReference>
<dbReference type="Pfam" id="PF02518">
    <property type="entry name" value="HATPase_c"/>
    <property type="match status" value="1"/>
</dbReference>
<reference evidence="10" key="1">
    <citation type="journal article" date="2019" name="Int. J. Syst. Evol. Microbiol.">
        <title>The Global Catalogue of Microorganisms (GCM) 10K type strain sequencing project: providing services to taxonomists for standard genome sequencing and annotation.</title>
        <authorList>
            <consortium name="The Broad Institute Genomics Platform"/>
            <consortium name="The Broad Institute Genome Sequencing Center for Infectious Disease"/>
            <person name="Wu L."/>
            <person name="Ma J."/>
        </authorList>
    </citation>
    <scope>NUCLEOTIDE SEQUENCE [LARGE SCALE GENOMIC DNA]</scope>
    <source>
        <strain evidence="10">NBRC 111756</strain>
    </source>
</reference>
<dbReference type="SUPFAM" id="SSF47384">
    <property type="entry name" value="Homodimeric domain of signal transducing histidine kinase"/>
    <property type="match status" value="1"/>
</dbReference>
<dbReference type="InterPro" id="IPR011006">
    <property type="entry name" value="CheY-like_superfamily"/>
</dbReference>
<dbReference type="InterPro" id="IPR036097">
    <property type="entry name" value="HisK_dim/P_sf"/>
</dbReference>
<dbReference type="InterPro" id="IPR029016">
    <property type="entry name" value="GAF-like_dom_sf"/>
</dbReference>
<dbReference type="SMART" id="SM00387">
    <property type="entry name" value="HATPase_c"/>
    <property type="match status" value="1"/>
</dbReference>
<evidence type="ECO:0000256" key="6">
    <source>
        <dbReference type="PROSITE-ProRule" id="PRU00169"/>
    </source>
</evidence>
<evidence type="ECO:0000256" key="4">
    <source>
        <dbReference type="ARBA" id="ARBA00022679"/>
    </source>
</evidence>
<dbReference type="Gene3D" id="3.30.450.40">
    <property type="match status" value="1"/>
</dbReference>
<keyword evidence="4" id="KW-0808">Transferase</keyword>
<dbReference type="Pfam" id="PF00512">
    <property type="entry name" value="HisKA"/>
    <property type="match status" value="1"/>
</dbReference>
<dbReference type="Gene3D" id="1.10.287.130">
    <property type="match status" value="1"/>
</dbReference>
<dbReference type="SUPFAM" id="SSF55874">
    <property type="entry name" value="ATPase domain of HSP90 chaperone/DNA topoisomerase II/histidine kinase"/>
    <property type="match status" value="1"/>
</dbReference>
<dbReference type="SUPFAM" id="SSF52172">
    <property type="entry name" value="CheY-like"/>
    <property type="match status" value="1"/>
</dbReference>
<dbReference type="CDD" id="cd00082">
    <property type="entry name" value="HisKA"/>
    <property type="match status" value="1"/>
</dbReference>
<gene>
    <name evidence="9" type="ORF">ACFQDL_12610</name>
</gene>
<dbReference type="InterPro" id="IPR005467">
    <property type="entry name" value="His_kinase_dom"/>
</dbReference>
<evidence type="ECO:0000256" key="3">
    <source>
        <dbReference type="ARBA" id="ARBA00022553"/>
    </source>
</evidence>
<keyword evidence="5" id="KW-0418">Kinase</keyword>
<dbReference type="GO" id="GO:0005524">
    <property type="term" value="F:ATP binding"/>
    <property type="evidence" value="ECO:0007669"/>
    <property type="project" value="UniProtKB-KW"/>
</dbReference>
<dbReference type="InterPro" id="IPR050351">
    <property type="entry name" value="BphY/WalK/GraS-like"/>
</dbReference>
<dbReference type="PRINTS" id="PR00344">
    <property type="entry name" value="BCTRLSENSOR"/>
</dbReference>
<dbReference type="Pfam" id="PF13185">
    <property type="entry name" value="GAF_2"/>
    <property type="match status" value="1"/>
</dbReference>
<dbReference type="PANTHER" id="PTHR42878:SF15">
    <property type="entry name" value="BACTERIOPHYTOCHROME"/>
    <property type="match status" value="1"/>
</dbReference>
<dbReference type="InterPro" id="IPR004358">
    <property type="entry name" value="Sig_transdc_His_kin-like_C"/>
</dbReference>
<dbReference type="InterPro" id="IPR003594">
    <property type="entry name" value="HATPase_dom"/>
</dbReference>
<organism evidence="9 10">
    <name type="scientific">Marinobacterium aestuariivivens</name>
    <dbReference type="NCBI Taxonomy" id="1698799"/>
    <lineage>
        <taxon>Bacteria</taxon>
        <taxon>Pseudomonadati</taxon>
        <taxon>Pseudomonadota</taxon>
        <taxon>Gammaproteobacteria</taxon>
        <taxon>Oceanospirillales</taxon>
        <taxon>Oceanospirillaceae</taxon>
        <taxon>Marinobacterium</taxon>
    </lineage>
</organism>
<keyword evidence="10" id="KW-1185">Reference proteome</keyword>
<dbReference type="Gene3D" id="3.40.50.2300">
    <property type="match status" value="1"/>
</dbReference>
<dbReference type="InterPro" id="IPR003018">
    <property type="entry name" value="GAF"/>
</dbReference>